<dbReference type="Pfam" id="PF00046">
    <property type="entry name" value="Homeodomain"/>
    <property type="match status" value="1"/>
</dbReference>
<dbReference type="GeneTree" id="ENSGT00940000166238"/>
<accession>W5NCB5</accession>
<feature type="compositionally biased region" description="Polar residues" evidence="12">
    <location>
        <begin position="13"/>
        <end position="24"/>
    </location>
</feature>
<evidence type="ECO:0000256" key="4">
    <source>
        <dbReference type="ARBA" id="ARBA00022473"/>
    </source>
</evidence>
<dbReference type="OrthoDB" id="3501850at2759"/>
<evidence type="ECO:0000256" key="12">
    <source>
        <dbReference type="SAM" id="MobiDB-lite"/>
    </source>
</evidence>
<evidence type="ECO:0000256" key="5">
    <source>
        <dbReference type="ARBA" id="ARBA00023015"/>
    </source>
</evidence>
<dbReference type="CTD" id="147912"/>
<dbReference type="SMART" id="SM00389">
    <property type="entry name" value="HOX"/>
    <property type="match status" value="1"/>
</dbReference>
<dbReference type="CDD" id="cd00086">
    <property type="entry name" value="homeodomain"/>
    <property type="match status" value="1"/>
</dbReference>
<organism evidence="14 15">
    <name type="scientific">Lepisosteus oculatus</name>
    <name type="common">Spotted gar</name>
    <dbReference type="NCBI Taxonomy" id="7918"/>
    <lineage>
        <taxon>Eukaryota</taxon>
        <taxon>Metazoa</taxon>
        <taxon>Chordata</taxon>
        <taxon>Craniata</taxon>
        <taxon>Vertebrata</taxon>
        <taxon>Euteleostomi</taxon>
        <taxon>Actinopterygii</taxon>
        <taxon>Neopterygii</taxon>
        <taxon>Holostei</taxon>
        <taxon>Semionotiformes</taxon>
        <taxon>Lepisosteidae</taxon>
        <taxon>Lepisosteus</taxon>
    </lineage>
</organism>
<dbReference type="PROSITE" id="PS50071">
    <property type="entry name" value="HOMEOBOX_2"/>
    <property type="match status" value="1"/>
</dbReference>
<keyword evidence="15" id="KW-1185">Reference proteome</keyword>
<keyword evidence="4" id="KW-0217">Developmental protein</keyword>
<evidence type="ECO:0000256" key="2">
    <source>
        <dbReference type="ARBA" id="ARBA00004496"/>
    </source>
</evidence>
<feature type="region of interest" description="Disordered" evidence="12">
    <location>
        <begin position="1"/>
        <end position="24"/>
    </location>
</feature>
<dbReference type="eggNOG" id="KOG0775">
    <property type="taxonomic scope" value="Eukaryota"/>
</dbReference>
<feature type="DNA-binding region" description="Homeobox" evidence="10">
    <location>
        <begin position="176"/>
        <end position="226"/>
    </location>
</feature>
<dbReference type="GO" id="GO:0005634">
    <property type="term" value="C:nucleus"/>
    <property type="evidence" value="ECO:0000318"/>
    <property type="project" value="GO_Central"/>
</dbReference>
<dbReference type="EMBL" id="AHAT01023888">
    <property type="status" value="NOT_ANNOTATED_CDS"/>
    <property type="molecule type" value="Genomic_DNA"/>
</dbReference>
<dbReference type="FunFam" id="1.10.10.60:FF:000085">
    <property type="entry name" value="SIX homeobox 5"/>
    <property type="match status" value="1"/>
</dbReference>
<dbReference type="Bgee" id="ENSLOCG00000014840">
    <property type="expression patterns" value="Expressed in zone of skin and 9 other cell types or tissues"/>
</dbReference>
<evidence type="ECO:0000313" key="14">
    <source>
        <dbReference type="Ensembl" id="ENSLOCP00000018274.1"/>
    </source>
</evidence>
<name>W5NCB5_LEPOC</name>
<proteinExistence type="inferred from homology"/>
<dbReference type="PROSITE" id="PS00027">
    <property type="entry name" value="HOMEOBOX_1"/>
    <property type="match status" value="1"/>
</dbReference>
<dbReference type="InterPro" id="IPR001356">
    <property type="entry name" value="HD"/>
</dbReference>
<feature type="compositionally biased region" description="Low complexity" evidence="12">
    <location>
        <begin position="767"/>
        <end position="777"/>
    </location>
</feature>
<dbReference type="PANTHER" id="PTHR10390">
    <property type="entry name" value="HOMEOBOX PROTEIN SIX"/>
    <property type="match status" value="1"/>
</dbReference>
<feature type="compositionally biased region" description="Basic and acidic residues" evidence="12">
    <location>
        <begin position="232"/>
        <end position="249"/>
    </location>
</feature>
<dbReference type="GO" id="GO:0000981">
    <property type="term" value="F:DNA-binding transcription factor activity, RNA polymerase II-specific"/>
    <property type="evidence" value="ECO:0000318"/>
    <property type="project" value="GO_Central"/>
</dbReference>
<feature type="compositionally biased region" description="Gly residues" evidence="12">
    <location>
        <begin position="755"/>
        <end position="766"/>
    </location>
</feature>
<protein>
    <submittedName>
        <fullName evidence="14">SIX homeobox 5</fullName>
    </submittedName>
</protein>
<keyword evidence="7 10" id="KW-0371">Homeobox</keyword>
<dbReference type="GO" id="GO:0000978">
    <property type="term" value="F:RNA polymerase II cis-regulatory region sequence-specific DNA binding"/>
    <property type="evidence" value="ECO:0000318"/>
    <property type="project" value="GO_Central"/>
</dbReference>
<evidence type="ECO:0000256" key="7">
    <source>
        <dbReference type="ARBA" id="ARBA00023155"/>
    </source>
</evidence>
<dbReference type="Proteomes" id="UP000018468">
    <property type="component" value="Linkage group LG2"/>
</dbReference>
<dbReference type="InterPro" id="IPR031701">
    <property type="entry name" value="SIX1_SD"/>
</dbReference>
<keyword evidence="5" id="KW-0805">Transcription regulation</keyword>
<dbReference type="InterPro" id="IPR009057">
    <property type="entry name" value="Homeodomain-like_sf"/>
</dbReference>
<dbReference type="GO" id="GO:0005737">
    <property type="term" value="C:cytoplasm"/>
    <property type="evidence" value="ECO:0007669"/>
    <property type="project" value="UniProtKB-SubCell"/>
</dbReference>
<keyword evidence="9 10" id="KW-0539">Nucleus</keyword>
<dbReference type="OMA" id="EQTTNCT"/>
<dbReference type="Pfam" id="PF16878">
    <property type="entry name" value="SIX1_SD"/>
    <property type="match status" value="1"/>
</dbReference>
<evidence type="ECO:0000256" key="11">
    <source>
        <dbReference type="RuleBase" id="RU000682"/>
    </source>
</evidence>
<dbReference type="STRING" id="7918.ENSLOCP00000018274"/>
<reference evidence="15" key="1">
    <citation type="submission" date="2011-12" db="EMBL/GenBank/DDBJ databases">
        <title>The Draft Genome of Lepisosteus oculatus.</title>
        <authorList>
            <consortium name="The Broad Institute Genome Assembly &amp; Analysis Group"/>
            <consortium name="Computational R&amp;D Group"/>
            <consortium name="and Sequencing Platform"/>
            <person name="Di Palma F."/>
            <person name="Alfoldi J."/>
            <person name="Johnson J."/>
            <person name="Berlin A."/>
            <person name="Gnerre S."/>
            <person name="Jaffe D."/>
            <person name="MacCallum I."/>
            <person name="Young S."/>
            <person name="Walker B.J."/>
            <person name="Lander E.S."/>
            <person name="Lindblad-Toh K."/>
        </authorList>
    </citation>
    <scope>NUCLEOTIDE SEQUENCE [LARGE SCALE GENOMIC DNA]</scope>
</reference>
<evidence type="ECO:0000256" key="10">
    <source>
        <dbReference type="PROSITE-ProRule" id="PRU00108"/>
    </source>
</evidence>
<dbReference type="Gene3D" id="1.10.10.60">
    <property type="entry name" value="Homeodomain-like"/>
    <property type="match status" value="1"/>
</dbReference>
<evidence type="ECO:0000259" key="13">
    <source>
        <dbReference type="PROSITE" id="PS50071"/>
    </source>
</evidence>
<comment type="similarity">
    <text evidence="3">Belongs to the SIX/Sine oculis homeobox family.</text>
</comment>
<keyword evidence="8" id="KW-0804">Transcription</keyword>
<dbReference type="AlphaFoldDB" id="W5NCB5"/>
<dbReference type="InterPro" id="IPR017970">
    <property type="entry name" value="Homeobox_CS"/>
</dbReference>
<evidence type="ECO:0000256" key="8">
    <source>
        <dbReference type="ARBA" id="ARBA00023163"/>
    </source>
</evidence>
<sequence length="922" mass="94440">MASFSLEAGVQAESPSEVSVQDSGSLKEETAALDEVSEELLQTFQSSVLSFSADQVACLCEALLQAGNVERLGRFLSTIPPSAELLRGNETLLKAKALVAFHQEEFKELYAILESHDFHPANHAFLQNLYLQARYKEAEMSRGRSLGAVDKYRLRKKFPLPKTIWDGEETVYCFKEKSRNALKECYRSNRYPTLDEKRHLAKITGLSLTQVSNWFKNRRQRDRTPSGTNSKSESDGNHSTEDEASRGLEDAGMAPAPQEEPGAAPVLLSPGPPCSSGSPILLNGSFLTTSAQTPLLLNGGSLLPGPAGGVIINGLALGDGQTITLSPVAGGTPLLLNGAPVVSKQPSGSADVGLKEQAAAGVPTIVLNAAGAALSLPSSEAGESAGADLPSVEYGGSLAVQESGNLKTAISEPGTSSPSTAPSLVLAQPAPSCTADAQLPLAPVSEAEPTLQQQAARQLSQDAQVSSSPQVLSLPQVVPSLQNIPVSQIVQAHASQVSACPQIVPISQLPQTSISHLPAQSFQVAPRMPQPQQGLSLQLGEPLSPAPTLQTLPPAQTLQVSGTQIIPISPPTQVVPLSQPGQVSPVAPAPQIVPLSLPQLVPMSPAVASQSSLSLPQVVPGSTALPLSSGSFQILTTTSNISSAPGSFRLNQLGALQISGTQGVGTAGSSSTGVQILNSSIFQLPSASPGNILLTNPAGGSTILTGVTFQQGKLILTATFPASMQLASLPLKPDAESAPANGGIVLTPVISVGSAGGGGAPQGTGGPAALAMASPTTSSSSFQSDSSLSFVSPAGLYPAPAPEAVSSTAMLHVAPPSTVGGLSPQVSKLGDAHLSLAMSTPVSGQAAVWSPGLFDVRKGDLPEEEAHQGLLGLTGGDGLLLGAPSPGPHGEQAQLEDPEDMDGDPKVLTQLQSVPVDEDLGL</sequence>
<comment type="subcellular location">
    <subcellularLocation>
        <location evidence="2">Cytoplasm</location>
    </subcellularLocation>
    <subcellularLocation>
        <location evidence="1 10 11">Nucleus</location>
    </subcellularLocation>
</comment>
<reference evidence="14" key="3">
    <citation type="submission" date="2025-09" db="UniProtKB">
        <authorList>
            <consortium name="Ensembl"/>
        </authorList>
    </citation>
    <scope>IDENTIFICATION</scope>
</reference>
<dbReference type="SUPFAM" id="SSF46689">
    <property type="entry name" value="Homeodomain-like"/>
    <property type="match status" value="1"/>
</dbReference>
<dbReference type="GO" id="GO:0006357">
    <property type="term" value="P:regulation of transcription by RNA polymerase II"/>
    <property type="evidence" value="ECO:0000318"/>
    <property type="project" value="GO_Central"/>
</dbReference>
<feature type="region of interest" description="Disordered" evidence="12">
    <location>
        <begin position="874"/>
        <end position="922"/>
    </location>
</feature>
<feature type="domain" description="Homeobox" evidence="13">
    <location>
        <begin position="174"/>
        <end position="225"/>
    </location>
</feature>
<evidence type="ECO:0000256" key="6">
    <source>
        <dbReference type="ARBA" id="ARBA00023125"/>
    </source>
</evidence>
<feature type="region of interest" description="Disordered" evidence="12">
    <location>
        <begin position="755"/>
        <end position="777"/>
    </location>
</feature>
<feature type="compositionally biased region" description="Low complexity" evidence="12">
    <location>
        <begin position="251"/>
        <end position="271"/>
    </location>
</feature>
<dbReference type="HOGENOM" id="CLU_012482_1_0_1"/>
<dbReference type="GO" id="GO:0005667">
    <property type="term" value="C:transcription regulator complex"/>
    <property type="evidence" value="ECO:0000318"/>
    <property type="project" value="GO_Central"/>
</dbReference>
<dbReference type="GeneID" id="102686929"/>
<evidence type="ECO:0000256" key="9">
    <source>
        <dbReference type="ARBA" id="ARBA00023242"/>
    </source>
</evidence>
<evidence type="ECO:0000256" key="3">
    <source>
        <dbReference type="ARBA" id="ARBA00008161"/>
    </source>
</evidence>
<dbReference type="PANTHER" id="PTHR10390:SF65">
    <property type="entry name" value="HOMEOBOX PROTEIN SIX5"/>
    <property type="match status" value="1"/>
</dbReference>
<keyword evidence="6 10" id="KW-0238">DNA-binding</keyword>
<evidence type="ECO:0000256" key="1">
    <source>
        <dbReference type="ARBA" id="ARBA00004123"/>
    </source>
</evidence>
<reference evidence="14" key="2">
    <citation type="submission" date="2025-08" db="UniProtKB">
        <authorList>
            <consortium name="Ensembl"/>
        </authorList>
    </citation>
    <scope>IDENTIFICATION</scope>
</reference>
<dbReference type="KEGG" id="loc:102686929"/>
<dbReference type="InParanoid" id="W5NCB5"/>
<dbReference type="Ensembl" id="ENSLOCT00000018306.1">
    <property type="protein sequence ID" value="ENSLOCP00000018274.1"/>
    <property type="gene ID" value="ENSLOCG00000014840.1"/>
</dbReference>
<evidence type="ECO:0000313" key="15">
    <source>
        <dbReference type="Proteomes" id="UP000018468"/>
    </source>
</evidence>
<feature type="region of interest" description="Disordered" evidence="12">
    <location>
        <begin position="216"/>
        <end position="271"/>
    </location>
</feature>